<dbReference type="InterPro" id="IPR003609">
    <property type="entry name" value="Pan_app"/>
</dbReference>
<feature type="domain" description="Apple" evidence="2">
    <location>
        <begin position="26"/>
        <end position="111"/>
    </location>
</feature>
<evidence type="ECO:0000313" key="4">
    <source>
        <dbReference type="RefSeq" id="XP_022243342.1"/>
    </source>
</evidence>
<dbReference type="Gene3D" id="3.50.4.10">
    <property type="entry name" value="Hepatocyte Growth Factor"/>
    <property type="match status" value="1"/>
</dbReference>
<evidence type="ECO:0000313" key="3">
    <source>
        <dbReference type="Proteomes" id="UP000694941"/>
    </source>
</evidence>
<sequence length="234" mass="27501">MTMDWLYFILLFLIFRLCLLVEGQNCFGGIESYEKSTNLAFASHVRSNTILERQGQSLTRDCINLCKQEAQCYSFALDYPEFRCFSYSVNSIGRRDLLVDQPRTNFFEKICIRGVDRSTYDSLCGDQLWTFERVKEAFLDGYVDREVRNVQNKEECEKLCLMEMSFTCRSADYDEIQRLCRMSREDRRSQPQAFRQVPGSSRDYIENLCISSTPTTCKYQQRPDRSVISTDFLN</sequence>
<organism evidence="3 4">
    <name type="scientific">Limulus polyphemus</name>
    <name type="common">Atlantic horseshoe crab</name>
    <dbReference type="NCBI Taxonomy" id="6850"/>
    <lineage>
        <taxon>Eukaryota</taxon>
        <taxon>Metazoa</taxon>
        <taxon>Ecdysozoa</taxon>
        <taxon>Arthropoda</taxon>
        <taxon>Chelicerata</taxon>
        <taxon>Merostomata</taxon>
        <taxon>Xiphosura</taxon>
        <taxon>Limulidae</taxon>
        <taxon>Limulus</taxon>
    </lineage>
</organism>
<reference evidence="4" key="1">
    <citation type="submission" date="2025-08" db="UniProtKB">
        <authorList>
            <consortium name="RefSeq"/>
        </authorList>
    </citation>
    <scope>IDENTIFICATION</scope>
    <source>
        <tissue evidence="4">Muscle</tissue>
    </source>
</reference>
<evidence type="ECO:0000256" key="1">
    <source>
        <dbReference type="SAM" id="SignalP"/>
    </source>
</evidence>
<dbReference type="Proteomes" id="UP000694941">
    <property type="component" value="Unplaced"/>
</dbReference>
<accession>A0ABM1SI87</accession>
<protein>
    <submittedName>
        <fullName evidence="4">Protein let-653-like</fullName>
    </submittedName>
</protein>
<name>A0ABM1SI87_LIMPO</name>
<dbReference type="SUPFAM" id="SSF57414">
    <property type="entry name" value="Hairpin loop containing domain-like"/>
    <property type="match status" value="2"/>
</dbReference>
<dbReference type="PANTHER" id="PTHR47327:SF1">
    <property type="entry name" value="RE15579P"/>
    <property type="match status" value="1"/>
</dbReference>
<keyword evidence="3" id="KW-1185">Reference proteome</keyword>
<dbReference type="CDD" id="cd01099">
    <property type="entry name" value="PAN_AP_HGF"/>
    <property type="match status" value="1"/>
</dbReference>
<dbReference type="PANTHER" id="PTHR47327">
    <property type="entry name" value="FI18240P1-RELATED"/>
    <property type="match status" value="1"/>
</dbReference>
<feature type="chain" id="PRO_5046844718" evidence="1">
    <location>
        <begin position="24"/>
        <end position="234"/>
    </location>
</feature>
<gene>
    <name evidence="4" type="primary">LOC111086097</name>
</gene>
<feature type="domain" description="Apple" evidence="2">
    <location>
        <begin position="124"/>
        <end position="209"/>
    </location>
</feature>
<evidence type="ECO:0000259" key="2">
    <source>
        <dbReference type="PROSITE" id="PS50948"/>
    </source>
</evidence>
<dbReference type="RefSeq" id="XP_022243342.1">
    <property type="nucleotide sequence ID" value="XM_022387634.1"/>
</dbReference>
<dbReference type="InterPro" id="IPR052774">
    <property type="entry name" value="Celegans_DevNeuronal_Protein"/>
</dbReference>
<keyword evidence="1" id="KW-0732">Signal</keyword>
<proteinExistence type="predicted"/>
<dbReference type="SMART" id="SM00473">
    <property type="entry name" value="PAN_AP"/>
    <property type="match status" value="2"/>
</dbReference>
<dbReference type="GeneID" id="111086097"/>
<feature type="signal peptide" evidence="1">
    <location>
        <begin position="1"/>
        <end position="23"/>
    </location>
</feature>
<dbReference type="Pfam" id="PF00024">
    <property type="entry name" value="PAN_1"/>
    <property type="match status" value="1"/>
</dbReference>
<dbReference type="PROSITE" id="PS50948">
    <property type="entry name" value="PAN"/>
    <property type="match status" value="2"/>
</dbReference>